<dbReference type="PANTHER" id="PTHR31531:SF2">
    <property type="entry name" value="E3 UBIQUITIN-PROTEIN LIGASE E3D"/>
    <property type="match status" value="1"/>
</dbReference>
<comment type="function">
    <text evidence="7">E3 ubiquitin-protein ligase which accepts ubiquitin from specific E2 ubiquitin-conjugating enzymes, and transfers it to substrates, generally promoting their degradation by the proteasome. Independently of its E3 ubiquitin-protein ligase activity, acts as an inhibitor of CPSF3 endonuclease activity by blocking CPSF3 active site.</text>
</comment>
<dbReference type="GeneTree" id="ENSGT00390000003986"/>
<dbReference type="GO" id="GO:0061630">
    <property type="term" value="F:ubiquitin protein ligase activity"/>
    <property type="evidence" value="ECO:0007669"/>
    <property type="project" value="UniProtKB-EC"/>
</dbReference>
<dbReference type="GO" id="GO:0051865">
    <property type="term" value="P:protein autoubiquitination"/>
    <property type="evidence" value="ECO:0007669"/>
    <property type="project" value="Ensembl"/>
</dbReference>
<dbReference type="PANTHER" id="PTHR31531">
    <property type="entry name" value="E3 UBIQUITIN-PROTEIN LIGASE E3D FAMILY MEMBER"/>
    <property type="match status" value="1"/>
</dbReference>
<protein>
    <recommendedName>
        <fullName evidence="3">E3 ubiquitin-protein ligase E3D</fullName>
        <ecNumber evidence="2">2.3.2.26</ecNumber>
    </recommendedName>
    <alternativeName>
        <fullName evidence="6">HECT-type E3 ubiquitin transferase E3D</fullName>
    </alternativeName>
    <alternativeName>
        <fullName evidence="5">UbcH10-binding protein with a HECT-like domain</fullName>
    </alternativeName>
    <alternativeName>
        <fullName evidence="4">Ubiquitin-conjugating enzyme E2C-binding protein</fullName>
    </alternativeName>
</protein>
<evidence type="ECO:0000256" key="8">
    <source>
        <dbReference type="ARBA" id="ARBA00064185"/>
    </source>
</evidence>
<feature type="region of interest" description="Disordered" evidence="9">
    <location>
        <begin position="165"/>
        <end position="184"/>
    </location>
</feature>
<evidence type="ECO:0000256" key="9">
    <source>
        <dbReference type="SAM" id="MobiDB-lite"/>
    </source>
</evidence>
<evidence type="ECO:0000256" key="6">
    <source>
        <dbReference type="ARBA" id="ARBA00032298"/>
    </source>
</evidence>
<dbReference type="Pfam" id="PF09814">
    <property type="entry name" value="HECT_2"/>
    <property type="match status" value="1"/>
</dbReference>
<dbReference type="GO" id="GO:0000209">
    <property type="term" value="P:protein polyubiquitination"/>
    <property type="evidence" value="ECO:0007669"/>
    <property type="project" value="Ensembl"/>
</dbReference>
<dbReference type="GO" id="GO:0043161">
    <property type="term" value="P:proteasome-mediated ubiquitin-dependent protein catabolic process"/>
    <property type="evidence" value="ECO:0007669"/>
    <property type="project" value="TreeGrafter"/>
</dbReference>
<sequence>ERQRSMEPGVFLEIRQRMQSGLLIIRYRSPMAGSLPMDISVTPTINLPEEIRIVPSSCRGLQYVAGDGLHMRLLVQADSDTSKILRYFNKSLKAQRSYSFYCQLCGEIIIKERTFLRVLPLPSEHWGALVEEWCCHPSPFASSLLHPLDDDCLLGDTYVLVNSGSKGPRPEPWGTPTERGSEKSKENTRVICKRCKAMLGETVSSGTTKYYVTELIIRPSVEGFHMISRSLFVQNVVAQCLVELSSARSTFRFRIQGHDGKTYILMWLLNSDTLLVESMGNSDTSNTFTLFEDHLRTSFMSSDTWNAIKVLFLPCIKDRNKILADAWENDFGVHLLTFPSKTCLELLLIMSLNNASLPPSLQCLNSFQVKKCLPFILYIYKAVVSRKTRMAPTGP</sequence>
<reference evidence="10" key="2">
    <citation type="submission" date="2025-09" db="UniProtKB">
        <authorList>
            <consortium name="Ensembl"/>
        </authorList>
    </citation>
    <scope>IDENTIFICATION</scope>
</reference>
<dbReference type="GO" id="GO:0005829">
    <property type="term" value="C:cytosol"/>
    <property type="evidence" value="ECO:0007669"/>
    <property type="project" value="Ensembl"/>
</dbReference>
<keyword evidence="11" id="KW-1185">Reference proteome</keyword>
<evidence type="ECO:0000256" key="5">
    <source>
        <dbReference type="ARBA" id="ARBA00032234"/>
    </source>
</evidence>
<name>A0A8D0GI17_SPHPU</name>
<reference evidence="10" key="1">
    <citation type="submission" date="2025-08" db="UniProtKB">
        <authorList>
            <consortium name="Ensembl"/>
        </authorList>
    </citation>
    <scope>IDENTIFICATION</scope>
</reference>
<dbReference type="AlphaFoldDB" id="A0A8D0GI17"/>
<organism evidence="10 11">
    <name type="scientific">Sphenodon punctatus</name>
    <name type="common">Tuatara</name>
    <name type="synonym">Hatteria punctata</name>
    <dbReference type="NCBI Taxonomy" id="8508"/>
    <lineage>
        <taxon>Eukaryota</taxon>
        <taxon>Metazoa</taxon>
        <taxon>Chordata</taxon>
        <taxon>Craniata</taxon>
        <taxon>Vertebrata</taxon>
        <taxon>Euteleostomi</taxon>
        <taxon>Lepidosauria</taxon>
        <taxon>Sphenodontia</taxon>
        <taxon>Sphenodontidae</taxon>
        <taxon>Sphenodon</taxon>
    </lineage>
</organism>
<evidence type="ECO:0000256" key="7">
    <source>
        <dbReference type="ARBA" id="ARBA00053831"/>
    </source>
</evidence>
<evidence type="ECO:0000256" key="1">
    <source>
        <dbReference type="ARBA" id="ARBA00000885"/>
    </source>
</evidence>
<dbReference type="GO" id="GO:0008428">
    <property type="term" value="F:ribonuclease inhibitor activity"/>
    <property type="evidence" value="ECO:0007669"/>
    <property type="project" value="Ensembl"/>
</dbReference>
<gene>
    <name evidence="10" type="primary">UBE3D</name>
</gene>
<dbReference type="Proteomes" id="UP000694392">
    <property type="component" value="Unplaced"/>
</dbReference>
<evidence type="ECO:0000256" key="3">
    <source>
        <dbReference type="ARBA" id="ARBA00013646"/>
    </source>
</evidence>
<evidence type="ECO:0000256" key="4">
    <source>
        <dbReference type="ARBA" id="ARBA00029737"/>
    </source>
</evidence>
<dbReference type="GO" id="GO:0005634">
    <property type="term" value="C:nucleus"/>
    <property type="evidence" value="ECO:0007669"/>
    <property type="project" value="TreeGrafter"/>
</dbReference>
<dbReference type="GO" id="GO:0006513">
    <property type="term" value="P:protein monoubiquitination"/>
    <property type="evidence" value="ECO:0007669"/>
    <property type="project" value="Ensembl"/>
</dbReference>
<dbReference type="GO" id="GO:0031624">
    <property type="term" value="F:ubiquitin conjugating enzyme binding"/>
    <property type="evidence" value="ECO:0007669"/>
    <property type="project" value="TreeGrafter"/>
</dbReference>
<dbReference type="GO" id="GO:0030332">
    <property type="term" value="F:cyclin binding"/>
    <property type="evidence" value="ECO:0007669"/>
    <property type="project" value="Ensembl"/>
</dbReference>
<comment type="catalytic activity">
    <reaction evidence="1">
        <text>S-ubiquitinyl-[E2 ubiquitin-conjugating enzyme]-L-cysteine + [acceptor protein]-L-lysine = [E2 ubiquitin-conjugating enzyme]-L-cysteine + N(6)-ubiquitinyl-[acceptor protein]-L-lysine.</text>
        <dbReference type="EC" id="2.3.2.26"/>
    </reaction>
</comment>
<comment type="subunit">
    <text evidence="8">Interacts with UBE2C/UbcH10 (E2 ubiquitin-conjugating enzyme). In vitro, interacts with cyclin-B.</text>
</comment>
<dbReference type="GO" id="GO:0000151">
    <property type="term" value="C:ubiquitin ligase complex"/>
    <property type="evidence" value="ECO:0007669"/>
    <property type="project" value="Ensembl"/>
</dbReference>
<dbReference type="EC" id="2.3.2.26" evidence="2"/>
<dbReference type="OMA" id="DCFTGDS"/>
<dbReference type="Ensembl" id="ENSSPUT00000006845.1">
    <property type="protein sequence ID" value="ENSSPUP00000006431.1"/>
    <property type="gene ID" value="ENSSPUG00000004726.1"/>
</dbReference>
<accession>A0A8D0GI17</accession>
<dbReference type="InterPro" id="IPR019193">
    <property type="entry name" value="UBQ-conj_enz_E2-bd_prot"/>
</dbReference>
<proteinExistence type="predicted"/>
<evidence type="ECO:0000313" key="11">
    <source>
        <dbReference type="Proteomes" id="UP000694392"/>
    </source>
</evidence>
<evidence type="ECO:0000256" key="2">
    <source>
        <dbReference type="ARBA" id="ARBA00012485"/>
    </source>
</evidence>
<evidence type="ECO:0000313" key="10">
    <source>
        <dbReference type="Ensembl" id="ENSSPUP00000006431.1"/>
    </source>
</evidence>